<keyword evidence="3" id="KW-1185">Reference proteome</keyword>
<name>A0A409WZ48_9AGAR</name>
<feature type="compositionally biased region" description="Polar residues" evidence="1">
    <location>
        <begin position="218"/>
        <end position="228"/>
    </location>
</feature>
<dbReference type="AlphaFoldDB" id="A0A409WZ48"/>
<dbReference type="InParanoid" id="A0A409WZ48"/>
<comment type="caution">
    <text evidence="2">The sequence shown here is derived from an EMBL/GenBank/DDBJ whole genome shotgun (WGS) entry which is preliminary data.</text>
</comment>
<feature type="region of interest" description="Disordered" evidence="1">
    <location>
        <begin position="1"/>
        <end position="44"/>
    </location>
</feature>
<evidence type="ECO:0000313" key="2">
    <source>
        <dbReference type="EMBL" id="PPQ83798.1"/>
    </source>
</evidence>
<accession>A0A409WZ48</accession>
<feature type="compositionally biased region" description="Polar residues" evidence="1">
    <location>
        <begin position="16"/>
        <end position="25"/>
    </location>
</feature>
<dbReference type="STRING" id="231916.A0A409WZ48"/>
<proteinExistence type="predicted"/>
<feature type="region of interest" description="Disordered" evidence="1">
    <location>
        <begin position="184"/>
        <end position="256"/>
    </location>
</feature>
<dbReference type="OrthoDB" id="3269083at2759"/>
<protein>
    <submittedName>
        <fullName evidence="2">Uncharacterized protein</fullName>
    </submittedName>
</protein>
<feature type="compositionally biased region" description="Low complexity" evidence="1">
    <location>
        <begin position="229"/>
        <end position="250"/>
    </location>
</feature>
<reference evidence="2 3" key="1">
    <citation type="journal article" date="2018" name="Evol. Lett.">
        <title>Horizontal gene cluster transfer increased hallucinogenic mushroom diversity.</title>
        <authorList>
            <person name="Reynolds H.T."/>
            <person name="Vijayakumar V."/>
            <person name="Gluck-Thaler E."/>
            <person name="Korotkin H.B."/>
            <person name="Matheny P.B."/>
            <person name="Slot J.C."/>
        </authorList>
    </citation>
    <scope>NUCLEOTIDE SEQUENCE [LARGE SCALE GENOMIC DNA]</scope>
    <source>
        <strain evidence="2 3">SRW20</strain>
    </source>
</reference>
<feature type="non-terminal residue" evidence="2">
    <location>
        <position position="256"/>
    </location>
</feature>
<evidence type="ECO:0000313" key="3">
    <source>
        <dbReference type="Proteomes" id="UP000284706"/>
    </source>
</evidence>
<gene>
    <name evidence="2" type="ORF">CVT26_004510</name>
</gene>
<dbReference type="Proteomes" id="UP000284706">
    <property type="component" value="Unassembled WGS sequence"/>
</dbReference>
<evidence type="ECO:0000256" key="1">
    <source>
        <dbReference type="SAM" id="MobiDB-lite"/>
    </source>
</evidence>
<organism evidence="2 3">
    <name type="scientific">Gymnopilus dilepis</name>
    <dbReference type="NCBI Taxonomy" id="231916"/>
    <lineage>
        <taxon>Eukaryota</taxon>
        <taxon>Fungi</taxon>
        <taxon>Dikarya</taxon>
        <taxon>Basidiomycota</taxon>
        <taxon>Agaricomycotina</taxon>
        <taxon>Agaricomycetes</taxon>
        <taxon>Agaricomycetidae</taxon>
        <taxon>Agaricales</taxon>
        <taxon>Agaricineae</taxon>
        <taxon>Hymenogastraceae</taxon>
        <taxon>Gymnopilus</taxon>
    </lineage>
</organism>
<dbReference type="EMBL" id="NHYE01004569">
    <property type="protein sequence ID" value="PPQ83798.1"/>
    <property type="molecule type" value="Genomic_DNA"/>
</dbReference>
<sequence>MPGVTLLPSTPPANGPMSNSYHQNGSTSTTSTPPAPAPSTRPYGDLTLAEIKQKAKEGVAKEARGVSAITLIKTARTQILAAKEHEARGDLRTAFGSYIKAATLAKMTMDSPEYLMEAKGKGGVVRRELNDFLEGEGHDISARTNAVEEKLRAMEKAQAAAADTSKKTSLSIADRLRALQDNGLSLGQTRLRDTSGAGAGTGTGDLPTPPISPRSFPSVPSLQAQQQQYSSGITSSSSSNSHSYSNSISTPLIPSP</sequence>